<proteinExistence type="predicted"/>
<accession>A0A382Q0K4</accession>
<dbReference type="PANTHER" id="PTHR44591">
    <property type="entry name" value="STRESS RESPONSE REGULATOR PROTEIN 1"/>
    <property type="match status" value="1"/>
</dbReference>
<dbReference type="InterPro" id="IPR050595">
    <property type="entry name" value="Bact_response_regulator"/>
</dbReference>
<dbReference type="SMART" id="SM00448">
    <property type="entry name" value="REC"/>
    <property type="match status" value="1"/>
</dbReference>
<sequence>MRAMVLVVDDEAGVRTALTSILQEENYEVHAVESGETCLKWLDDNHCDVIILDVWLPGMDGFETLARVRERGLGAQVIVMSGNHNVESVVRAIKMGAFDFVEKPLSLEKIVRIVGDALSQQLTEDRTQRTNLGQ</sequence>
<evidence type="ECO:0000259" key="4">
    <source>
        <dbReference type="PROSITE" id="PS50110"/>
    </source>
</evidence>
<evidence type="ECO:0000313" key="5">
    <source>
        <dbReference type="EMBL" id="SVC78408.1"/>
    </source>
</evidence>
<dbReference type="EMBL" id="UINC01110714">
    <property type="protein sequence ID" value="SVC78408.1"/>
    <property type="molecule type" value="Genomic_DNA"/>
</dbReference>
<dbReference type="Gene3D" id="3.40.50.2300">
    <property type="match status" value="1"/>
</dbReference>
<dbReference type="GO" id="GO:0000160">
    <property type="term" value="P:phosphorelay signal transduction system"/>
    <property type="evidence" value="ECO:0007669"/>
    <property type="project" value="InterPro"/>
</dbReference>
<name>A0A382Q0K4_9ZZZZ</name>
<keyword evidence="3" id="KW-0804">Transcription</keyword>
<dbReference type="InterPro" id="IPR011006">
    <property type="entry name" value="CheY-like_superfamily"/>
</dbReference>
<dbReference type="Pfam" id="PF00072">
    <property type="entry name" value="Response_reg"/>
    <property type="match status" value="1"/>
</dbReference>
<keyword evidence="1" id="KW-0597">Phosphoprotein</keyword>
<protein>
    <recommendedName>
        <fullName evidence="4">Response regulatory domain-containing protein</fullName>
    </recommendedName>
</protein>
<dbReference type="PROSITE" id="PS50110">
    <property type="entry name" value="RESPONSE_REGULATORY"/>
    <property type="match status" value="1"/>
</dbReference>
<dbReference type="AlphaFoldDB" id="A0A382Q0K4"/>
<dbReference type="FunFam" id="3.40.50.2300:FF:000018">
    <property type="entry name" value="DNA-binding transcriptional regulator NtrC"/>
    <property type="match status" value="1"/>
</dbReference>
<evidence type="ECO:0000256" key="2">
    <source>
        <dbReference type="ARBA" id="ARBA00023015"/>
    </source>
</evidence>
<dbReference type="SUPFAM" id="SSF52172">
    <property type="entry name" value="CheY-like"/>
    <property type="match status" value="1"/>
</dbReference>
<keyword evidence="2" id="KW-0805">Transcription regulation</keyword>
<feature type="domain" description="Response regulatory" evidence="4">
    <location>
        <begin position="4"/>
        <end position="118"/>
    </location>
</feature>
<dbReference type="InterPro" id="IPR001789">
    <property type="entry name" value="Sig_transdc_resp-reg_receiver"/>
</dbReference>
<evidence type="ECO:0000256" key="1">
    <source>
        <dbReference type="ARBA" id="ARBA00022553"/>
    </source>
</evidence>
<gene>
    <name evidence="5" type="ORF">METZ01_LOCUS331262</name>
</gene>
<reference evidence="5" key="1">
    <citation type="submission" date="2018-05" db="EMBL/GenBank/DDBJ databases">
        <authorList>
            <person name="Lanie J.A."/>
            <person name="Ng W.-L."/>
            <person name="Kazmierczak K.M."/>
            <person name="Andrzejewski T.M."/>
            <person name="Davidsen T.M."/>
            <person name="Wayne K.J."/>
            <person name="Tettelin H."/>
            <person name="Glass J.I."/>
            <person name="Rusch D."/>
            <person name="Podicherti R."/>
            <person name="Tsui H.-C.T."/>
            <person name="Winkler M.E."/>
        </authorList>
    </citation>
    <scope>NUCLEOTIDE SEQUENCE</scope>
</reference>
<dbReference type="PANTHER" id="PTHR44591:SF3">
    <property type="entry name" value="RESPONSE REGULATORY DOMAIN-CONTAINING PROTEIN"/>
    <property type="match status" value="1"/>
</dbReference>
<evidence type="ECO:0000256" key="3">
    <source>
        <dbReference type="ARBA" id="ARBA00023163"/>
    </source>
</evidence>
<organism evidence="5">
    <name type="scientific">marine metagenome</name>
    <dbReference type="NCBI Taxonomy" id="408172"/>
    <lineage>
        <taxon>unclassified sequences</taxon>
        <taxon>metagenomes</taxon>
        <taxon>ecological metagenomes</taxon>
    </lineage>
</organism>